<dbReference type="EMBL" id="KE504153">
    <property type="protein sequence ID" value="EPS99836.1"/>
    <property type="molecule type" value="Genomic_DNA"/>
</dbReference>
<keyword evidence="2" id="KW-1185">Reference proteome</keyword>
<dbReference type="Proteomes" id="UP000015241">
    <property type="component" value="Unassembled WGS sequence"/>
</dbReference>
<dbReference type="STRING" id="743788.S8E3Y9"/>
<evidence type="ECO:0000313" key="1">
    <source>
        <dbReference type="EMBL" id="EPS99836.1"/>
    </source>
</evidence>
<dbReference type="InParanoid" id="S8E3Y9"/>
<dbReference type="OrthoDB" id="2690740at2759"/>
<protein>
    <submittedName>
        <fullName evidence="1">Uncharacterized protein</fullName>
    </submittedName>
</protein>
<evidence type="ECO:0000313" key="2">
    <source>
        <dbReference type="Proteomes" id="UP000015241"/>
    </source>
</evidence>
<organism evidence="1 2">
    <name type="scientific">Fomitopsis schrenkii</name>
    <name type="common">Brown rot fungus</name>
    <dbReference type="NCBI Taxonomy" id="2126942"/>
    <lineage>
        <taxon>Eukaryota</taxon>
        <taxon>Fungi</taxon>
        <taxon>Dikarya</taxon>
        <taxon>Basidiomycota</taxon>
        <taxon>Agaricomycotina</taxon>
        <taxon>Agaricomycetes</taxon>
        <taxon>Polyporales</taxon>
        <taxon>Fomitopsis</taxon>
    </lineage>
</organism>
<accession>S8E3Y9</accession>
<dbReference type="Gene3D" id="3.60.130.30">
    <property type="match status" value="1"/>
</dbReference>
<dbReference type="HOGENOM" id="CLU_087177_0_0_1"/>
<dbReference type="AlphaFoldDB" id="S8E3Y9"/>
<name>S8E3Y9_FOMSC</name>
<gene>
    <name evidence="1" type="ORF">FOMPIDRAFT_1123574</name>
</gene>
<reference evidence="1 2" key="1">
    <citation type="journal article" date="2012" name="Science">
        <title>The Paleozoic origin of enzymatic lignin decomposition reconstructed from 31 fungal genomes.</title>
        <authorList>
            <person name="Floudas D."/>
            <person name="Binder M."/>
            <person name="Riley R."/>
            <person name="Barry K."/>
            <person name="Blanchette R.A."/>
            <person name="Henrissat B."/>
            <person name="Martinez A.T."/>
            <person name="Otillar R."/>
            <person name="Spatafora J.W."/>
            <person name="Yadav J.S."/>
            <person name="Aerts A."/>
            <person name="Benoit I."/>
            <person name="Boyd A."/>
            <person name="Carlson A."/>
            <person name="Copeland A."/>
            <person name="Coutinho P.M."/>
            <person name="de Vries R.P."/>
            <person name="Ferreira P."/>
            <person name="Findley K."/>
            <person name="Foster B."/>
            <person name="Gaskell J."/>
            <person name="Glotzer D."/>
            <person name="Gorecki P."/>
            <person name="Heitman J."/>
            <person name="Hesse C."/>
            <person name="Hori C."/>
            <person name="Igarashi K."/>
            <person name="Jurgens J.A."/>
            <person name="Kallen N."/>
            <person name="Kersten P."/>
            <person name="Kohler A."/>
            <person name="Kuees U."/>
            <person name="Kumar T.K.A."/>
            <person name="Kuo A."/>
            <person name="LaButti K."/>
            <person name="Larrondo L.F."/>
            <person name="Lindquist E."/>
            <person name="Ling A."/>
            <person name="Lombard V."/>
            <person name="Lucas S."/>
            <person name="Lundell T."/>
            <person name="Martin R."/>
            <person name="McLaughlin D.J."/>
            <person name="Morgenstern I."/>
            <person name="Morin E."/>
            <person name="Murat C."/>
            <person name="Nagy L.G."/>
            <person name="Nolan M."/>
            <person name="Ohm R.A."/>
            <person name="Patyshakuliyeva A."/>
            <person name="Rokas A."/>
            <person name="Ruiz-Duenas F.J."/>
            <person name="Sabat G."/>
            <person name="Salamov A."/>
            <person name="Samejima M."/>
            <person name="Schmutz J."/>
            <person name="Slot J.C."/>
            <person name="St John F."/>
            <person name="Stenlid J."/>
            <person name="Sun H."/>
            <person name="Sun S."/>
            <person name="Syed K."/>
            <person name="Tsang A."/>
            <person name="Wiebenga A."/>
            <person name="Young D."/>
            <person name="Pisabarro A."/>
            <person name="Eastwood D.C."/>
            <person name="Martin F."/>
            <person name="Cullen D."/>
            <person name="Grigoriev I.V."/>
            <person name="Hibbett D.S."/>
        </authorList>
    </citation>
    <scope>NUCLEOTIDE SEQUENCE</scope>
    <source>
        <strain evidence="2">FP-58527</strain>
    </source>
</reference>
<sequence length="176" mass="19985">MFSGELKEHYSFEALHFSYYNRHCTRGHDVPEDAHPNQIARVDNSRTNYAQMLPYMSLDTCKHESVYHNMGNIFRGVFEWIDNQIQGVLPEEYHNLSLHANSLPKNVHTIGYPFLSVVVNLNAATLAHRDRKDKGLCVVIAIGNFENGELCLYEPGLVVPLCSGDIIVFPSARITH</sequence>
<proteinExistence type="predicted"/>
<dbReference type="eggNOG" id="ENOG502SNT8">
    <property type="taxonomic scope" value="Eukaryota"/>
</dbReference>